<dbReference type="PANTHER" id="PTHR34923">
    <property type="entry name" value="SMALL INTEGRAL MEMBRANE PROTEIN 20"/>
    <property type="match status" value="1"/>
</dbReference>
<dbReference type="STRING" id="6832.A0A553N6N6"/>
<reference evidence="2 3" key="1">
    <citation type="journal article" date="2018" name="Nat. Ecol. Evol.">
        <title>Genomic signatures of mitonuclear coevolution across populations of Tigriopus californicus.</title>
        <authorList>
            <person name="Barreto F.S."/>
            <person name="Watson E.T."/>
            <person name="Lima T.G."/>
            <person name="Willett C.S."/>
            <person name="Edmands S."/>
            <person name="Li W."/>
            <person name="Burton R.S."/>
        </authorList>
    </citation>
    <scope>NUCLEOTIDE SEQUENCE [LARGE SCALE GENOMIC DNA]</scope>
    <source>
        <strain evidence="2 3">San Diego</strain>
    </source>
</reference>
<evidence type="ECO:0000313" key="3">
    <source>
        <dbReference type="Proteomes" id="UP000318571"/>
    </source>
</evidence>
<dbReference type="Pfam" id="PF15061">
    <property type="entry name" value="MITRAC7_Phoenixin"/>
    <property type="match status" value="1"/>
</dbReference>
<dbReference type="OrthoDB" id="8755372at2759"/>
<comment type="caution">
    <text evidence="2">The sequence shown here is derived from an EMBL/GenBank/DDBJ whole genome shotgun (WGS) entry which is preliminary data.</text>
</comment>
<dbReference type="PROSITE" id="PS51257">
    <property type="entry name" value="PROKAR_LIPOPROTEIN"/>
    <property type="match status" value="1"/>
</dbReference>
<keyword evidence="3" id="KW-1185">Reference proteome</keyword>
<evidence type="ECO:0000256" key="1">
    <source>
        <dbReference type="SAM" id="MobiDB-lite"/>
    </source>
</evidence>
<dbReference type="GO" id="GO:0033617">
    <property type="term" value="P:mitochondrial respiratory chain complex IV assembly"/>
    <property type="evidence" value="ECO:0007669"/>
    <property type="project" value="InterPro"/>
</dbReference>
<evidence type="ECO:0000313" key="2">
    <source>
        <dbReference type="EMBL" id="TRY61105.1"/>
    </source>
</evidence>
<dbReference type="Proteomes" id="UP000318571">
    <property type="component" value="Chromosome 8"/>
</dbReference>
<proteinExistence type="predicted"/>
<name>A0A553N6N6_TIGCA</name>
<dbReference type="InterPro" id="IPR027917">
    <property type="entry name" value="MITRAC7/Phoenixin"/>
</dbReference>
<dbReference type="EMBL" id="VCGU01000459">
    <property type="protein sequence ID" value="TRY61105.1"/>
    <property type="molecule type" value="Genomic_DNA"/>
</dbReference>
<organism evidence="2 3">
    <name type="scientific">Tigriopus californicus</name>
    <name type="common">Marine copepod</name>
    <dbReference type="NCBI Taxonomy" id="6832"/>
    <lineage>
        <taxon>Eukaryota</taxon>
        <taxon>Metazoa</taxon>
        <taxon>Ecdysozoa</taxon>
        <taxon>Arthropoda</taxon>
        <taxon>Crustacea</taxon>
        <taxon>Multicrustacea</taxon>
        <taxon>Hexanauplia</taxon>
        <taxon>Copepoda</taxon>
        <taxon>Harpacticoida</taxon>
        <taxon>Harpacticidae</taxon>
        <taxon>Tigriopus</taxon>
    </lineage>
</organism>
<dbReference type="AlphaFoldDB" id="A0A553N6N6"/>
<evidence type="ECO:0008006" key="4">
    <source>
        <dbReference type="Google" id="ProtNLM"/>
    </source>
</evidence>
<dbReference type="OMA" id="YPIFVYP"/>
<dbReference type="PANTHER" id="PTHR34923:SF1">
    <property type="entry name" value="SMALL INTEGRAL MEMBRANE PROTEIN 20"/>
    <property type="match status" value="1"/>
</dbReference>
<sequence length="92" mass="10135">MAAKPLKGWRFAVLVGGMVGALGAACYPIIIAPMQNPEPWQKISHDIRQKHNIKPEDIQPGHMKVWTDPFDREGKPGHKAPTHPDSPPKPTA</sequence>
<protein>
    <recommendedName>
        <fullName evidence="4">Small integral membrane protein 20</fullName>
    </recommendedName>
</protein>
<feature type="region of interest" description="Disordered" evidence="1">
    <location>
        <begin position="53"/>
        <end position="92"/>
    </location>
</feature>
<dbReference type="GO" id="GO:0005743">
    <property type="term" value="C:mitochondrial inner membrane"/>
    <property type="evidence" value="ECO:0007669"/>
    <property type="project" value="TreeGrafter"/>
</dbReference>
<accession>A0A553N6N6</accession>
<gene>
    <name evidence="2" type="ORF">TCAL_14965</name>
</gene>